<evidence type="ECO:0000256" key="1">
    <source>
        <dbReference type="SAM" id="MobiDB-lite"/>
    </source>
</evidence>
<reference evidence="3 4" key="1">
    <citation type="journal article" date="2015" name="Genome Announc.">
        <title>Draft Genome Sequence and Gene Annotation of the Entomopathogenic Fungus Verticillium hemipterigenum.</title>
        <authorList>
            <person name="Horn F."/>
            <person name="Habel A."/>
            <person name="Scharf D.H."/>
            <person name="Dworschak J."/>
            <person name="Brakhage A.A."/>
            <person name="Guthke R."/>
            <person name="Hertweck C."/>
            <person name="Linde J."/>
        </authorList>
    </citation>
    <scope>NUCLEOTIDE SEQUENCE [LARGE SCALE GENOMIC DNA]</scope>
</reference>
<evidence type="ECO:0000313" key="4">
    <source>
        <dbReference type="Proteomes" id="UP000039046"/>
    </source>
</evidence>
<sequence>MAETSMSYLYTLGGYATLFGVGYAVYHVSSQQQARKRSLARGAKGSQQEAPKEDSKKKQRMAAFAQEAHETASKPSAPAPEPQIASSSADKDSMDDSRATREFALQLAKAKEGTKFDKKSENKQQKEKSVKQSKASQLAAPKTPAQPTDDEPIAGSEPEEISPDVPEDAQGNIPAEAGRVDDMLEAKPAGPSVLRLTSTAPKEEKKKTAKAPEKVETKKQRQNRRKAEAAKAMAAEAEAHRKVLEEKQRRTARIADGRAAKDGSQFTNAAVSAWKQGSPNGHSAPTNGFHTPLDTSELVDAPAAAVPVAVKTTPKSAAKPVEPVVVQQQDNDDEWNTVQTKSSKKKAAVPLEAVAEATKPVPAPVAARAPTVAKKVNFGAFSALTNDDDEEEEEEEEWDV</sequence>
<dbReference type="OrthoDB" id="4207724at2759"/>
<feature type="compositionally biased region" description="Basic and acidic residues" evidence="1">
    <location>
        <begin position="89"/>
        <end position="101"/>
    </location>
</feature>
<dbReference type="HOGENOM" id="CLU_050102_1_0_1"/>
<feature type="compositionally biased region" description="Basic and acidic residues" evidence="1">
    <location>
        <begin position="237"/>
        <end position="247"/>
    </location>
</feature>
<dbReference type="EMBL" id="CDHN01000003">
    <property type="protein sequence ID" value="CEJ90558.1"/>
    <property type="molecule type" value="Genomic_DNA"/>
</dbReference>
<proteinExistence type="predicted"/>
<keyword evidence="2" id="KW-1133">Transmembrane helix</keyword>
<feature type="transmembrane region" description="Helical" evidence="2">
    <location>
        <begin position="6"/>
        <end position="26"/>
    </location>
</feature>
<feature type="compositionally biased region" description="Basic and acidic residues" evidence="1">
    <location>
        <begin position="109"/>
        <end position="130"/>
    </location>
</feature>
<gene>
    <name evidence="3" type="ORF">VHEMI06334</name>
</gene>
<feature type="compositionally biased region" description="Polar residues" evidence="1">
    <location>
        <begin position="274"/>
        <end position="289"/>
    </location>
</feature>
<keyword evidence="2" id="KW-0472">Membrane</keyword>
<protein>
    <submittedName>
        <fullName evidence="3">Uncharacterized protein</fullName>
    </submittedName>
</protein>
<keyword evidence="2" id="KW-0812">Transmembrane</keyword>
<feature type="compositionally biased region" description="Acidic residues" evidence="1">
    <location>
        <begin position="148"/>
        <end position="167"/>
    </location>
</feature>
<evidence type="ECO:0000313" key="3">
    <source>
        <dbReference type="EMBL" id="CEJ90558.1"/>
    </source>
</evidence>
<feature type="region of interest" description="Disordered" evidence="1">
    <location>
        <begin position="312"/>
        <end position="343"/>
    </location>
</feature>
<keyword evidence="4" id="KW-1185">Reference proteome</keyword>
<dbReference type="AlphaFoldDB" id="A0A0A1TJ54"/>
<dbReference type="Proteomes" id="UP000039046">
    <property type="component" value="Unassembled WGS sequence"/>
</dbReference>
<organism evidence="3 4">
    <name type="scientific">[Torrubiella] hemipterigena</name>
    <dbReference type="NCBI Taxonomy" id="1531966"/>
    <lineage>
        <taxon>Eukaryota</taxon>
        <taxon>Fungi</taxon>
        <taxon>Dikarya</taxon>
        <taxon>Ascomycota</taxon>
        <taxon>Pezizomycotina</taxon>
        <taxon>Sordariomycetes</taxon>
        <taxon>Hypocreomycetidae</taxon>
        <taxon>Hypocreales</taxon>
        <taxon>Clavicipitaceae</taxon>
        <taxon>Clavicipitaceae incertae sedis</taxon>
        <taxon>'Torrubiella' clade</taxon>
    </lineage>
</organism>
<name>A0A0A1TJ54_9HYPO</name>
<feature type="compositionally biased region" description="Basic and acidic residues" evidence="1">
    <location>
        <begin position="201"/>
        <end position="229"/>
    </location>
</feature>
<evidence type="ECO:0000256" key="2">
    <source>
        <dbReference type="SAM" id="Phobius"/>
    </source>
</evidence>
<feature type="region of interest" description="Disordered" evidence="1">
    <location>
        <begin position="32"/>
        <end position="247"/>
    </location>
</feature>
<feature type="region of interest" description="Disordered" evidence="1">
    <location>
        <begin position="274"/>
        <end position="294"/>
    </location>
</feature>
<accession>A0A0A1TJ54</accession>